<gene>
    <name evidence="1" type="ORF">GPUH_LOCUS15781</name>
</gene>
<dbReference type="WBParaSite" id="GPUH_0001580301-mRNA-1">
    <property type="protein sequence ID" value="GPUH_0001580301-mRNA-1"/>
    <property type="gene ID" value="GPUH_0001580301"/>
</dbReference>
<reference evidence="3" key="1">
    <citation type="submission" date="2016-06" db="UniProtKB">
        <authorList>
            <consortium name="WormBaseParasite"/>
        </authorList>
    </citation>
    <scope>IDENTIFICATION</scope>
</reference>
<accession>A0A183E490</accession>
<dbReference type="AlphaFoldDB" id="A0A183E490"/>
<name>A0A183E490_9BILA</name>
<organism evidence="3">
    <name type="scientific">Gongylonema pulchrum</name>
    <dbReference type="NCBI Taxonomy" id="637853"/>
    <lineage>
        <taxon>Eukaryota</taxon>
        <taxon>Metazoa</taxon>
        <taxon>Ecdysozoa</taxon>
        <taxon>Nematoda</taxon>
        <taxon>Chromadorea</taxon>
        <taxon>Rhabditida</taxon>
        <taxon>Spirurina</taxon>
        <taxon>Spiruromorpha</taxon>
        <taxon>Spiruroidea</taxon>
        <taxon>Gongylonematidae</taxon>
        <taxon>Gongylonema</taxon>
    </lineage>
</organism>
<sequence length="73" mass="8720">MPRPYYSRPNRDDPDYFDFDLRHSVDLYKRPEGKYVPRGPQIWEQKLLQESSSKGDAPISAYMFTKVLFSQLF</sequence>
<dbReference type="Proteomes" id="UP000271098">
    <property type="component" value="Unassembled WGS sequence"/>
</dbReference>
<protein>
    <submittedName>
        <fullName evidence="3">Methylcytosine dioxygenase TET</fullName>
    </submittedName>
</protein>
<dbReference type="EMBL" id="UYRT01082907">
    <property type="protein sequence ID" value="VDN26662.1"/>
    <property type="molecule type" value="Genomic_DNA"/>
</dbReference>
<evidence type="ECO:0000313" key="3">
    <source>
        <dbReference type="WBParaSite" id="GPUH_0001580301-mRNA-1"/>
    </source>
</evidence>
<keyword evidence="2" id="KW-1185">Reference proteome</keyword>
<evidence type="ECO:0000313" key="2">
    <source>
        <dbReference type="Proteomes" id="UP000271098"/>
    </source>
</evidence>
<reference evidence="1 2" key="2">
    <citation type="submission" date="2018-11" db="EMBL/GenBank/DDBJ databases">
        <authorList>
            <consortium name="Pathogen Informatics"/>
        </authorList>
    </citation>
    <scope>NUCLEOTIDE SEQUENCE [LARGE SCALE GENOMIC DNA]</scope>
</reference>
<dbReference type="OrthoDB" id="5918434at2759"/>
<proteinExistence type="predicted"/>
<evidence type="ECO:0000313" key="1">
    <source>
        <dbReference type="EMBL" id="VDN26662.1"/>
    </source>
</evidence>